<dbReference type="Proteomes" id="UP000005408">
    <property type="component" value="Unassembled WGS sequence"/>
</dbReference>
<comment type="similarity">
    <text evidence="1">Belongs to the SNF7 family.</text>
</comment>
<protein>
    <recommendedName>
        <fullName evidence="5">Charged multivesicular body protein 1b</fullName>
    </recommendedName>
</protein>
<dbReference type="InterPro" id="IPR005024">
    <property type="entry name" value="Snf7_fam"/>
</dbReference>
<evidence type="ECO:0000256" key="1">
    <source>
        <dbReference type="ARBA" id="ARBA00006190"/>
    </source>
</evidence>
<evidence type="ECO:0000313" key="3">
    <source>
        <dbReference type="EnsemblMetazoa" id="G17254.7:cds"/>
    </source>
</evidence>
<keyword evidence="4" id="KW-1185">Reference proteome</keyword>
<dbReference type="Gene3D" id="6.10.250.440">
    <property type="match status" value="1"/>
</dbReference>
<dbReference type="Pfam" id="PF03357">
    <property type="entry name" value="Snf7"/>
    <property type="match status" value="1"/>
</dbReference>
<evidence type="ECO:0008006" key="5">
    <source>
        <dbReference type="Google" id="ProtNLM"/>
    </source>
</evidence>
<reference evidence="3" key="1">
    <citation type="submission" date="2022-08" db="UniProtKB">
        <authorList>
            <consortium name="EnsemblMetazoa"/>
        </authorList>
    </citation>
    <scope>IDENTIFICATION</scope>
    <source>
        <strain evidence="3">05x7-T-G4-1.051#20</strain>
    </source>
</reference>
<dbReference type="EnsemblMetazoa" id="G17254.7">
    <property type="protein sequence ID" value="G17254.7:cds"/>
    <property type="gene ID" value="G17254"/>
</dbReference>
<name>A0A8W8J4U2_MAGGI</name>
<feature type="region of interest" description="Disordered" evidence="2">
    <location>
        <begin position="79"/>
        <end position="108"/>
    </location>
</feature>
<dbReference type="AlphaFoldDB" id="A0A8W8J4U2"/>
<organism evidence="3 4">
    <name type="scientific">Magallana gigas</name>
    <name type="common">Pacific oyster</name>
    <name type="synonym">Crassostrea gigas</name>
    <dbReference type="NCBI Taxonomy" id="29159"/>
    <lineage>
        <taxon>Eukaryota</taxon>
        <taxon>Metazoa</taxon>
        <taxon>Spiralia</taxon>
        <taxon>Lophotrochozoa</taxon>
        <taxon>Mollusca</taxon>
        <taxon>Bivalvia</taxon>
        <taxon>Autobranchia</taxon>
        <taxon>Pteriomorphia</taxon>
        <taxon>Ostreida</taxon>
        <taxon>Ostreoidea</taxon>
        <taxon>Ostreidae</taxon>
        <taxon>Magallana</taxon>
    </lineage>
</organism>
<proteinExistence type="inferred from homology"/>
<feature type="compositionally biased region" description="Low complexity" evidence="2">
    <location>
        <begin position="79"/>
        <end position="93"/>
    </location>
</feature>
<evidence type="ECO:0000313" key="4">
    <source>
        <dbReference type="Proteomes" id="UP000005408"/>
    </source>
</evidence>
<dbReference type="PANTHER" id="PTHR10476">
    <property type="entry name" value="CHARGED MULTIVESICULAR BODY PROTEIN"/>
    <property type="match status" value="1"/>
</dbReference>
<evidence type="ECO:0000256" key="2">
    <source>
        <dbReference type="SAM" id="MobiDB-lite"/>
    </source>
</evidence>
<accession>A0A8W8J4U2</accession>
<sequence length="108" mass="11860">MAGVVKSMESAMRSMNLEKVSQLMDRFEQQFENLDVQTQVMDATMSNASTLSTPQGDVDNLMQQVADEAGLELNLDLPSAQSTSLSSTAQASTEQDELSQRLAKLRQM</sequence>
<dbReference type="GO" id="GO:0007034">
    <property type="term" value="P:vacuolar transport"/>
    <property type="evidence" value="ECO:0007669"/>
    <property type="project" value="InterPro"/>
</dbReference>